<keyword evidence="3" id="KW-1185">Reference proteome</keyword>
<dbReference type="EMBL" id="JAPEVG010001267">
    <property type="protein sequence ID" value="KAJ8453545.1"/>
    <property type="molecule type" value="Genomic_DNA"/>
</dbReference>
<protein>
    <recommendedName>
        <fullName evidence="4">BTB domain-containing protein</fullName>
    </recommendedName>
</protein>
<evidence type="ECO:0000256" key="1">
    <source>
        <dbReference type="SAM" id="MobiDB-lite"/>
    </source>
</evidence>
<evidence type="ECO:0000313" key="3">
    <source>
        <dbReference type="Proteomes" id="UP001215151"/>
    </source>
</evidence>
<reference evidence="2" key="1">
    <citation type="submission" date="2022-11" db="EMBL/GenBank/DDBJ databases">
        <title>Genome Sequence of Cubamyces cubensis.</title>
        <authorList>
            <person name="Buettner E."/>
        </authorList>
    </citation>
    <scope>NUCLEOTIDE SEQUENCE</scope>
    <source>
        <strain evidence="2">MPL-01</strain>
    </source>
</reference>
<proteinExistence type="predicted"/>
<dbReference type="Proteomes" id="UP001215151">
    <property type="component" value="Unassembled WGS sequence"/>
</dbReference>
<dbReference type="AlphaFoldDB" id="A0AAD7TE06"/>
<name>A0AAD7TE06_9APHY</name>
<accession>A0AAD7TE06</accession>
<feature type="region of interest" description="Disordered" evidence="1">
    <location>
        <begin position="1"/>
        <end position="35"/>
    </location>
</feature>
<evidence type="ECO:0000313" key="2">
    <source>
        <dbReference type="EMBL" id="KAJ8453545.1"/>
    </source>
</evidence>
<organism evidence="2 3">
    <name type="scientific">Trametes cubensis</name>
    <dbReference type="NCBI Taxonomy" id="1111947"/>
    <lineage>
        <taxon>Eukaryota</taxon>
        <taxon>Fungi</taxon>
        <taxon>Dikarya</taxon>
        <taxon>Basidiomycota</taxon>
        <taxon>Agaricomycotina</taxon>
        <taxon>Agaricomycetes</taxon>
        <taxon>Polyporales</taxon>
        <taxon>Polyporaceae</taxon>
        <taxon>Trametes</taxon>
    </lineage>
</organism>
<feature type="compositionally biased region" description="Polar residues" evidence="1">
    <location>
        <begin position="1"/>
        <end position="17"/>
    </location>
</feature>
<evidence type="ECO:0008006" key="4">
    <source>
        <dbReference type="Google" id="ProtNLM"/>
    </source>
</evidence>
<gene>
    <name evidence="2" type="ORF">ONZ51_g13536</name>
</gene>
<comment type="caution">
    <text evidence="2">The sequence shown here is derived from an EMBL/GenBank/DDBJ whole genome shotgun (WGS) entry which is preliminary data.</text>
</comment>
<sequence length="154" mass="17146">MEARPNESTTSQASEPSVGQKRERPQDEQSPDLDVAKRRLQIISGTPARVEASPAYAQSADFWYPDGNIVIIVENTGFKLLLSRIKQYCKLFQNEIPAEGDGTSDACSLPQIVSYTLTGVKVADFTEFLRAMETPLYVRPVYDLILLPEISMFG</sequence>